<accession>A0A812V6X0</accession>
<proteinExistence type="predicted"/>
<keyword evidence="3" id="KW-1185">Reference proteome</keyword>
<dbReference type="PANTHER" id="PTHR47447:SF17">
    <property type="entry name" value="OS12G0638900 PROTEIN"/>
    <property type="match status" value="1"/>
</dbReference>
<gene>
    <name evidence="2" type="ORF">SNAT2548_LOCUS34431</name>
</gene>
<dbReference type="OrthoDB" id="428771at2759"/>
<dbReference type="Proteomes" id="UP000604046">
    <property type="component" value="Unassembled WGS sequence"/>
</dbReference>
<name>A0A812V6X0_9DINO</name>
<dbReference type="InterPro" id="IPR002885">
    <property type="entry name" value="PPR_rpt"/>
</dbReference>
<dbReference type="Pfam" id="PF13812">
    <property type="entry name" value="PPR_3"/>
    <property type="match status" value="1"/>
</dbReference>
<evidence type="ECO:0000313" key="3">
    <source>
        <dbReference type="Proteomes" id="UP000604046"/>
    </source>
</evidence>
<reference evidence="2" key="1">
    <citation type="submission" date="2021-02" db="EMBL/GenBank/DDBJ databases">
        <authorList>
            <person name="Dougan E. K."/>
            <person name="Rhodes N."/>
            <person name="Thang M."/>
            <person name="Chan C."/>
        </authorList>
    </citation>
    <scope>NUCLEOTIDE SEQUENCE</scope>
</reference>
<dbReference type="Gene3D" id="1.25.40.10">
    <property type="entry name" value="Tetratricopeptide repeat domain"/>
    <property type="match status" value="1"/>
</dbReference>
<evidence type="ECO:0000256" key="1">
    <source>
        <dbReference type="ARBA" id="ARBA00022737"/>
    </source>
</evidence>
<evidence type="ECO:0000313" key="2">
    <source>
        <dbReference type="EMBL" id="CAE7605384.1"/>
    </source>
</evidence>
<protein>
    <recommendedName>
        <fullName evidence="4">Pentatricopeptide repeat-containing protein</fullName>
    </recommendedName>
</protein>
<dbReference type="AlphaFoldDB" id="A0A812V6X0"/>
<sequence>MSPFMSQQWAKASIAERLPLESSKVQQAMAAPRSLSWTAMLGLLEVQKSSRQAEDRKTYGMVMAACARLQRWRAVARVLADLQVSGMRLDAVVVGSLVDAYKEVGMWRRAAQALRSSSSHGLEQSIISHNALLSAMGRSAQWQTGIVLQASMARSGFLTCDVVTYNAAITSCMNGRPAVTFWPIGHETPLLGLLSQASKHTGLYAFCPR</sequence>
<evidence type="ECO:0008006" key="4">
    <source>
        <dbReference type="Google" id="ProtNLM"/>
    </source>
</evidence>
<dbReference type="PANTHER" id="PTHR47447">
    <property type="entry name" value="OS03G0856100 PROTEIN"/>
    <property type="match status" value="1"/>
</dbReference>
<keyword evidence="1" id="KW-0677">Repeat</keyword>
<organism evidence="2 3">
    <name type="scientific">Symbiodinium natans</name>
    <dbReference type="NCBI Taxonomy" id="878477"/>
    <lineage>
        <taxon>Eukaryota</taxon>
        <taxon>Sar</taxon>
        <taxon>Alveolata</taxon>
        <taxon>Dinophyceae</taxon>
        <taxon>Suessiales</taxon>
        <taxon>Symbiodiniaceae</taxon>
        <taxon>Symbiodinium</taxon>
    </lineage>
</organism>
<comment type="caution">
    <text evidence="2">The sequence shown here is derived from an EMBL/GenBank/DDBJ whole genome shotgun (WGS) entry which is preliminary data.</text>
</comment>
<dbReference type="InterPro" id="IPR011990">
    <property type="entry name" value="TPR-like_helical_dom_sf"/>
</dbReference>
<dbReference type="EMBL" id="CAJNDS010002808">
    <property type="protein sequence ID" value="CAE7605384.1"/>
    <property type="molecule type" value="Genomic_DNA"/>
</dbReference>